<dbReference type="Pfam" id="PF13458">
    <property type="entry name" value="Peripla_BP_6"/>
    <property type="match status" value="1"/>
</dbReference>
<sequence length="399" mass="41933">MVGFIKTRARVALVLVTVGALFSAVTACAADKPVTESTATGTPIKVGVVATLSNHDDPYEDAVEGFKAWAATTNGKGGLGGHPVEIVVEDDGSDPAKALTAAKRLVEQERVALLISWSSFVAAWADYANQKEIPVLGGQSSDPAVEKGGMLFPVATTISGLLYSQSLVAKNAGVKRMATFYTSKVPAAVEGARVKEKINAGVGLETVYDAAIDPGQPDFTAACLAAKNAGAEAVVLAGVPAERIATGCDQQGFDPRWVYTNESFPEGVLNHKVLMSHLLAPSASFPFFLEIPETENYRASMDTDYRGPDDAKFGPRTSVAWMTGLVLEEAVKNAGAKDILGPADILAGLKKIDNFTANGLLPNVSYVGDGPRLNKCFWELRAEDGELTAPNGLKTTCAP</sequence>
<keyword evidence="2 3" id="KW-0732">Signal</keyword>
<name>A0A846YU01_9NOCA</name>
<gene>
    <name evidence="5" type="ORF">HGA15_30840</name>
</gene>
<evidence type="ECO:0000256" key="2">
    <source>
        <dbReference type="ARBA" id="ARBA00022729"/>
    </source>
</evidence>
<organism evidence="5 6">
    <name type="scientific">Nocardia flavorosea</name>
    <dbReference type="NCBI Taxonomy" id="53429"/>
    <lineage>
        <taxon>Bacteria</taxon>
        <taxon>Bacillati</taxon>
        <taxon>Actinomycetota</taxon>
        <taxon>Actinomycetes</taxon>
        <taxon>Mycobacteriales</taxon>
        <taxon>Nocardiaceae</taxon>
        <taxon>Nocardia</taxon>
    </lineage>
</organism>
<dbReference type="InterPro" id="IPR028082">
    <property type="entry name" value="Peripla_BP_I"/>
</dbReference>
<evidence type="ECO:0000256" key="3">
    <source>
        <dbReference type="SAM" id="SignalP"/>
    </source>
</evidence>
<evidence type="ECO:0000256" key="1">
    <source>
        <dbReference type="ARBA" id="ARBA00010062"/>
    </source>
</evidence>
<reference evidence="5 6" key="1">
    <citation type="submission" date="2020-04" db="EMBL/GenBank/DDBJ databases">
        <title>MicrobeNet Type strains.</title>
        <authorList>
            <person name="Nicholson A.C."/>
        </authorList>
    </citation>
    <scope>NUCLEOTIDE SEQUENCE [LARGE SCALE GENOMIC DNA]</scope>
    <source>
        <strain evidence="5 6">JCM 3332</strain>
    </source>
</reference>
<evidence type="ECO:0000259" key="4">
    <source>
        <dbReference type="Pfam" id="PF13458"/>
    </source>
</evidence>
<dbReference type="CDD" id="cd06341">
    <property type="entry name" value="PBP1_ABC_ligand_binding-like"/>
    <property type="match status" value="1"/>
</dbReference>
<feature type="signal peptide" evidence="3">
    <location>
        <begin position="1"/>
        <end position="29"/>
    </location>
</feature>
<dbReference type="PANTHER" id="PTHR30483">
    <property type="entry name" value="LEUCINE-SPECIFIC-BINDING PROTEIN"/>
    <property type="match status" value="1"/>
</dbReference>
<dbReference type="SUPFAM" id="SSF53822">
    <property type="entry name" value="Periplasmic binding protein-like I"/>
    <property type="match status" value="1"/>
</dbReference>
<comment type="similarity">
    <text evidence="1">Belongs to the leucine-binding protein family.</text>
</comment>
<comment type="caution">
    <text evidence="5">The sequence shown here is derived from an EMBL/GenBank/DDBJ whole genome shotgun (WGS) entry which is preliminary data.</text>
</comment>
<proteinExistence type="inferred from homology"/>
<evidence type="ECO:0000313" key="5">
    <source>
        <dbReference type="EMBL" id="NKY60459.1"/>
    </source>
</evidence>
<dbReference type="InterPro" id="IPR051010">
    <property type="entry name" value="BCAA_transport"/>
</dbReference>
<dbReference type="PANTHER" id="PTHR30483:SF6">
    <property type="entry name" value="PERIPLASMIC BINDING PROTEIN OF ABC TRANSPORTER FOR NATURAL AMINO ACIDS"/>
    <property type="match status" value="1"/>
</dbReference>
<feature type="domain" description="Leucine-binding protein" evidence="4">
    <location>
        <begin position="43"/>
        <end position="384"/>
    </location>
</feature>
<feature type="chain" id="PRO_5032992800" evidence="3">
    <location>
        <begin position="30"/>
        <end position="399"/>
    </location>
</feature>
<keyword evidence="6" id="KW-1185">Reference proteome</keyword>
<accession>A0A846YU01</accession>
<dbReference type="RefSeq" id="WP_084493429.1">
    <property type="nucleotide sequence ID" value="NZ_JAAXOT010000023.1"/>
</dbReference>
<dbReference type="Gene3D" id="3.40.50.2300">
    <property type="match status" value="2"/>
</dbReference>
<dbReference type="AlphaFoldDB" id="A0A846YU01"/>
<dbReference type="Proteomes" id="UP000570678">
    <property type="component" value="Unassembled WGS sequence"/>
</dbReference>
<dbReference type="PROSITE" id="PS51257">
    <property type="entry name" value="PROKAR_LIPOPROTEIN"/>
    <property type="match status" value="1"/>
</dbReference>
<protein>
    <submittedName>
        <fullName evidence="5">ABC transporter substrate-binding protein</fullName>
    </submittedName>
</protein>
<dbReference type="InterPro" id="IPR028081">
    <property type="entry name" value="Leu-bd"/>
</dbReference>
<evidence type="ECO:0000313" key="6">
    <source>
        <dbReference type="Proteomes" id="UP000570678"/>
    </source>
</evidence>
<dbReference type="EMBL" id="JAAXOT010000023">
    <property type="protein sequence ID" value="NKY60459.1"/>
    <property type="molecule type" value="Genomic_DNA"/>
</dbReference>